<evidence type="ECO:0000259" key="4">
    <source>
        <dbReference type="Pfam" id="PF00456"/>
    </source>
</evidence>
<evidence type="ECO:0000256" key="3">
    <source>
        <dbReference type="ARBA" id="ARBA00023052"/>
    </source>
</evidence>
<name>A0AAU7DHY7_9BACT</name>
<reference evidence="5" key="1">
    <citation type="submission" date="2023-03" db="EMBL/GenBank/DDBJ databases">
        <title>Edaphobacter sp.</title>
        <authorList>
            <person name="Huber K.J."/>
            <person name="Papendorf J."/>
            <person name="Pilke C."/>
            <person name="Bunk B."/>
            <person name="Sproeer C."/>
            <person name="Pester M."/>
        </authorList>
    </citation>
    <scope>NUCLEOTIDE SEQUENCE</scope>
    <source>
        <strain evidence="5">DSM 110680</strain>
    </source>
</reference>
<dbReference type="InterPro" id="IPR005474">
    <property type="entry name" value="Transketolase_N"/>
</dbReference>
<organism evidence="5">
    <name type="scientific">Telmatobacter sp. DSM 110680</name>
    <dbReference type="NCBI Taxonomy" id="3036704"/>
    <lineage>
        <taxon>Bacteria</taxon>
        <taxon>Pseudomonadati</taxon>
        <taxon>Acidobacteriota</taxon>
        <taxon>Terriglobia</taxon>
        <taxon>Terriglobales</taxon>
        <taxon>Acidobacteriaceae</taxon>
        <taxon>Telmatobacter</taxon>
    </lineage>
</organism>
<comment type="cofactor">
    <cofactor evidence="1">
        <name>thiamine diphosphate</name>
        <dbReference type="ChEBI" id="CHEBI:58937"/>
    </cofactor>
</comment>
<sequence length="264" mass="29319">MTHELLIRAKQRLLQMHYESGVGHIGGNLSCLDMLMTLYHEVLDDNDEFVLSKGHAAGAMYVTLWSLGVLTDDDLRSFHKDGTRLSGHPPLQGIPEIPFATGSLGHGLSLSCGLALGRKLKQEPGRVFCLMSDGEWNEGSNWEALIFLKHHHLDNLTLIVDLNGLQGMGPTRDIADLSPLANKFRAFGLSTVEVNGHDCESLVTVLQQRESEPIAVVANTTKGMGVSFMENRFEWHYLPIREEQYRQAILELSKECAKNSVEPS</sequence>
<dbReference type="SUPFAM" id="SSF52518">
    <property type="entry name" value="Thiamin diphosphate-binding fold (THDP-binding)"/>
    <property type="match status" value="1"/>
</dbReference>
<dbReference type="Gene3D" id="3.40.50.970">
    <property type="match status" value="1"/>
</dbReference>
<gene>
    <name evidence="5" type="ORF">P8935_20525</name>
</gene>
<dbReference type="PANTHER" id="PTHR47514:SF1">
    <property type="entry name" value="TRANSKETOLASE N-TERMINAL SECTION-RELATED"/>
    <property type="match status" value="1"/>
</dbReference>
<dbReference type="AlphaFoldDB" id="A0AAU7DHY7"/>
<evidence type="ECO:0000256" key="1">
    <source>
        <dbReference type="ARBA" id="ARBA00001964"/>
    </source>
</evidence>
<evidence type="ECO:0000256" key="2">
    <source>
        <dbReference type="ARBA" id="ARBA00007131"/>
    </source>
</evidence>
<keyword evidence="3" id="KW-0786">Thiamine pyrophosphate</keyword>
<dbReference type="Pfam" id="PF00456">
    <property type="entry name" value="Transketolase_N"/>
    <property type="match status" value="1"/>
</dbReference>
<evidence type="ECO:0000313" key="5">
    <source>
        <dbReference type="EMBL" id="XBH16947.1"/>
    </source>
</evidence>
<accession>A0AAU7DHY7</accession>
<proteinExistence type="inferred from homology"/>
<dbReference type="PANTHER" id="PTHR47514">
    <property type="entry name" value="TRANSKETOLASE N-TERMINAL SECTION-RELATED"/>
    <property type="match status" value="1"/>
</dbReference>
<dbReference type="EMBL" id="CP121196">
    <property type="protein sequence ID" value="XBH16947.1"/>
    <property type="molecule type" value="Genomic_DNA"/>
</dbReference>
<dbReference type="CDD" id="cd02012">
    <property type="entry name" value="TPP_TK"/>
    <property type="match status" value="1"/>
</dbReference>
<protein>
    <submittedName>
        <fullName evidence="5">Transketolase</fullName>
    </submittedName>
</protein>
<comment type="similarity">
    <text evidence="2">Belongs to the transketolase family.</text>
</comment>
<dbReference type="RefSeq" id="WP_348262177.1">
    <property type="nucleotide sequence ID" value="NZ_CP121196.1"/>
</dbReference>
<dbReference type="InterPro" id="IPR029061">
    <property type="entry name" value="THDP-binding"/>
</dbReference>
<feature type="domain" description="Transketolase N-terminal" evidence="4">
    <location>
        <begin position="20"/>
        <end position="248"/>
    </location>
</feature>